<dbReference type="InterPro" id="IPR051676">
    <property type="entry name" value="UPF0053_domain"/>
</dbReference>
<evidence type="ECO:0000256" key="3">
    <source>
        <dbReference type="ARBA" id="ARBA00022692"/>
    </source>
</evidence>
<dbReference type="SMART" id="SM01091">
    <property type="entry name" value="CorC_HlyC"/>
    <property type="match status" value="1"/>
</dbReference>
<dbReference type="InterPro" id="IPR036318">
    <property type="entry name" value="FAD-bd_PCMH-like_sf"/>
</dbReference>
<feature type="transmembrane region" description="Helical" evidence="8">
    <location>
        <begin position="6"/>
        <end position="30"/>
    </location>
</feature>
<dbReference type="InterPro" id="IPR005170">
    <property type="entry name" value="Transptr-assoc_dom"/>
</dbReference>
<feature type="transmembrane region" description="Helical" evidence="8">
    <location>
        <begin position="99"/>
        <end position="122"/>
    </location>
</feature>
<dbReference type="FunFam" id="3.10.580.10:FF:000002">
    <property type="entry name" value="Magnesium/cobalt efflux protein CorC"/>
    <property type="match status" value="1"/>
</dbReference>
<protein>
    <submittedName>
        <fullName evidence="11">Unannotated protein</fullName>
    </submittedName>
</protein>
<feature type="domain" description="CBS" evidence="9">
    <location>
        <begin position="281"/>
        <end position="338"/>
    </location>
</feature>
<feature type="domain" description="CNNM transmembrane" evidence="10">
    <location>
        <begin position="1"/>
        <end position="197"/>
    </location>
</feature>
<dbReference type="CDD" id="cd04590">
    <property type="entry name" value="CBS_pair_CorC_HlyC_assoc"/>
    <property type="match status" value="1"/>
</dbReference>
<keyword evidence="6" id="KW-0129">CBS domain</keyword>
<dbReference type="Gene3D" id="3.30.465.10">
    <property type="match status" value="1"/>
</dbReference>
<dbReference type="EMBL" id="CAFBOZ010000061">
    <property type="protein sequence ID" value="CAB4999744.1"/>
    <property type="molecule type" value="Genomic_DNA"/>
</dbReference>
<dbReference type="PROSITE" id="PS51371">
    <property type="entry name" value="CBS"/>
    <property type="match status" value="2"/>
</dbReference>
<evidence type="ECO:0000313" key="11">
    <source>
        <dbReference type="EMBL" id="CAB4999744.1"/>
    </source>
</evidence>
<feature type="transmembrane region" description="Helical" evidence="8">
    <location>
        <begin position="134"/>
        <end position="156"/>
    </location>
</feature>
<dbReference type="SUPFAM" id="SSF56176">
    <property type="entry name" value="FAD-binding/transporter-associated domain-like"/>
    <property type="match status" value="1"/>
</dbReference>
<keyword evidence="5 8" id="KW-1133">Transmembrane helix</keyword>
<evidence type="ECO:0000256" key="1">
    <source>
        <dbReference type="ARBA" id="ARBA00004651"/>
    </source>
</evidence>
<evidence type="ECO:0000256" key="8">
    <source>
        <dbReference type="SAM" id="Phobius"/>
    </source>
</evidence>
<comment type="subcellular location">
    <subcellularLocation>
        <location evidence="1">Cell membrane</location>
        <topology evidence="1">Multi-pass membrane protein</topology>
    </subcellularLocation>
</comment>
<evidence type="ECO:0000256" key="4">
    <source>
        <dbReference type="ARBA" id="ARBA00022737"/>
    </source>
</evidence>
<gene>
    <name evidence="11" type="ORF">UFOPK3992_00557</name>
</gene>
<reference evidence="11" key="1">
    <citation type="submission" date="2020-05" db="EMBL/GenBank/DDBJ databases">
        <authorList>
            <person name="Chiriac C."/>
            <person name="Salcher M."/>
            <person name="Ghai R."/>
            <person name="Kavagutti S V."/>
        </authorList>
    </citation>
    <scope>NUCLEOTIDE SEQUENCE</scope>
</reference>
<keyword evidence="4" id="KW-0677">Repeat</keyword>
<dbReference type="InterPro" id="IPR002550">
    <property type="entry name" value="CNNM"/>
</dbReference>
<dbReference type="Gene3D" id="3.10.580.10">
    <property type="entry name" value="CBS-domain"/>
    <property type="match status" value="1"/>
</dbReference>
<dbReference type="GO" id="GO:0005886">
    <property type="term" value="C:plasma membrane"/>
    <property type="evidence" value="ECO:0007669"/>
    <property type="project" value="UniProtKB-SubCell"/>
</dbReference>
<feature type="transmembrane region" description="Helical" evidence="8">
    <location>
        <begin position="58"/>
        <end position="79"/>
    </location>
</feature>
<proteinExistence type="predicted"/>
<dbReference type="GO" id="GO:0050660">
    <property type="term" value="F:flavin adenine dinucleotide binding"/>
    <property type="evidence" value="ECO:0007669"/>
    <property type="project" value="InterPro"/>
</dbReference>
<name>A0A6J7PD02_9ZZZZ</name>
<feature type="domain" description="CBS" evidence="9">
    <location>
        <begin position="216"/>
        <end position="276"/>
    </location>
</feature>
<evidence type="ECO:0000256" key="7">
    <source>
        <dbReference type="ARBA" id="ARBA00023136"/>
    </source>
</evidence>
<dbReference type="Pfam" id="PF01595">
    <property type="entry name" value="CNNM"/>
    <property type="match status" value="1"/>
</dbReference>
<dbReference type="SUPFAM" id="SSF54631">
    <property type="entry name" value="CBS-domain pair"/>
    <property type="match status" value="1"/>
</dbReference>
<dbReference type="PANTHER" id="PTHR43099">
    <property type="entry name" value="UPF0053 PROTEIN YRKA"/>
    <property type="match status" value="1"/>
</dbReference>
<dbReference type="InterPro" id="IPR044751">
    <property type="entry name" value="Ion_transp-like_CBS"/>
</dbReference>
<keyword evidence="2" id="KW-1003">Cell membrane</keyword>
<dbReference type="InterPro" id="IPR000644">
    <property type="entry name" value="CBS_dom"/>
</dbReference>
<evidence type="ECO:0000259" key="9">
    <source>
        <dbReference type="PROSITE" id="PS51371"/>
    </source>
</evidence>
<dbReference type="Pfam" id="PF00571">
    <property type="entry name" value="CBS"/>
    <property type="match status" value="2"/>
</dbReference>
<evidence type="ECO:0000256" key="2">
    <source>
        <dbReference type="ARBA" id="ARBA00022475"/>
    </source>
</evidence>
<evidence type="ECO:0000256" key="6">
    <source>
        <dbReference type="ARBA" id="ARBA00023122"/>
    </source>
</evidence>
<dbReference type="InterPro" id="IPR046342">
    <property type="entry name" value="CBS_dom_sf"/>
</dbReference>
<keyword evidence="3 8" id="KW-0812">Transmembrane</keyword>
<accession>A0A6J7PD02</accession>
<evidence type="ECO:0000259" key="10">
    <source>
        <dbReference type="PROSITE" id="PS51846"/>
    </source>
</evidence>
<dbReference type="Pfam" id="PF03471">
    <property type="entry name" value="CorC_HlyC"/>
    <property type="match status" value="1"/>
</dbReference>
<organism evidence="11">
    <name type="scientific">freshwater metagenome</name>
    <dbReference type="NCBI Taxonomy" id="449393"/>
    <lineage>
        <taxon>unclassified sequences</taxon>
        <taxon>metagenomes</taxon>
        <taxon>ecological metagenomes</taxon>
    </lineage>
</organism>
<keyword evidence="7 8" id="KW-0472">Membrane</keyword>
<dbReference type="PANTHER" id="PTHR43099:SF5">
    <property type="entry name" value="HLYC_CORC FAMILY TRANSPORTER"/>
    <property type="match status" value="1"/>
</dbReference>
<dbReference type="PROSITE" id="PS51846">
    <property type="entry name" value="CNNM"/>
    <property type="match status" value="1"/>
</dbReference>
<evidence type="ECO:0000256" key="5">
    <source>
        <dbReference type="ARBA" id="ARBA00022989"/>
    </source>
</evidence>
<dbReference type="AlphaFoldDB" id="A0A6J7PD02"/>
<dbReference type="InterPro" id="IPR016169">
    <property type="entry name" value="FAD-bd_PCMH_sub2"/>
</dbReference>
<sequence>MDLWKSLAIIVLFTFFSAFFVAAETALVALRESQAQRLADRGKRGRRLLDLVAQPNRWLAAVQVGITMATFLSAAYGAAEIAPSIVPWLTSAGLSELTAGTVAFFAITLLIAYFTLVVGELVPKRLALRNVDGMSLAVAAPIDLISSLFRPIIWLLSVSTNAVMRLMGIRDSRARENISGEELRGIVAAHEELTAEERELINDVFDAGDRELRELMVPRTEVDFLDGGLSVQRALELVLELPHTRYPVIRGSADQVIGFVHLRDIIASSVARPAQLPLSMLVREIHAFPGTKRLIPALTEMRREGHHLALVLDEYGGTAGIVTMEDLVEELVGDIRDEYDLERAHSGVVGSMFEIDGLLNLEDFEETVGLALPEGPYETVAGFIVARSGSLPTVGAMVDFGGRRLSVLELDGRRISRVRVEPIDSVDPDPDAPDIAALPQ</sequence>